<comment type="similarity">
    <text evidence="2">Belongs to the TonB family.</text>
</comment>
<dbReference type="EMBL" id="CP043311">
    <property type="protein sequence ID" value="QEY64894.1"/>
    <property type="molecule type" value="Genomic_DNA"/>
</dbReference>
<dbReference type="AlphaFoldDB" id="A0A5J6QQX5"/>
<keyword evidence="5" id="KW-0997">Cell inner membrane</keyword>
<comment type="subcellular location">
    <subcellularLocation>
        <location evidence="1">Cell inner membrane</location>
        <topology evidence="1">Single-pass membrane protein</topology>
        <orientation evidence="1">Periplasmic side</orientation>
    </subcellularLocation>
</comment>
<dbReference type="GO" id="GO:0098797">
    <property type="term" value="C:plasma membrane protein complex"/>
    <property type="evidence" value="ECO:0007669"/>
    <property type="project" value="TreeGrafter"/>
</dbReference>
<reference evidence="12 13" key="1">
    <citation type="submission" date="2019-08" db="EMBL/GenBank/DDBJ databases">
        <title>Whole-genome Sequencing of e-waste polymer degrading bacterium Pseudomonas sp. strain PE08.</title>
        <authorList>
            <person name="Kirdat K."/>
            <person name="Debbarma P."/>
            <person name="Narawade N."/>
            <person name="Suyal D."/>
            <person name="Thorat V."/>
            <person name="Shouche Y."/>
            <person name="Goel R."/>
            <person name="Yadav A."/>
        </authorList>
    </citation>
    <scope>NUCLEOTIDE SEQUENCE [LARGE SCALE GENOMIC DNA]</scope>
    <source>
        <strain evidence="12 13">PE08</strain>
    </source>
</reference>
<keyword evidence="8" id="KW-1133">Transmembrane helix</keyword>
<evidence type="ECO:0000313" key="12">
    <source>
        <dbReference type="EMBL" id="QEY64894.1"/>
    </source>
</evidence>
<keyword evidence="9" id="KW-0472">Membrane</keyword>
<protein>
    <submittedName>
        <fullName evidence="12">Energy transducer TonB</fullName>
    </submittedName>
</protein>
<dbReference type="SUPFAM" id="SSF74653">
    <property type="entry name" value="TolA/TonB C-terminal domain"/>
    <property type="match status" value="1"/>
</dbReference>
<dbReference type="Pfam" id="PF03544">
    <property type="entry name" value="TonB_C"/>
    <property type="match status" value="1"/>
</dbReference>
<accession>A0A5J6QQX5</accession>
<evidence type="ECO:0000259" key="11">
    <source>
        <dbReference type="PROSITE" id="PS52015"/>
    </source>
</evidence>
<keyword evidence="7" id="KW-0653">Protein transport</keyword>
<feature type="region of interest" description="Disordered" evidence="10">
    <location>
        <begin position="55"/>
        <end position="132"/>
    </location>
</feature>
<dbReference type="GO" id="GO:0031992">
    <property type="term" value="F:energy transducer activity"/>
    <property type="evidence" value="ECO:0007669"/>
    <property type="project" value="TreeGrafter"/>
</dbReference>
<dbReference type="Gene3D" id="3.30.1150.10">
    <property type="match status" value="1"/>
</dbReference>
<evidence type="ECO:0000256" key="4">
    <source>
        <dbReference type="ARBA" id="ARBA00022475"/>
    </source>
</evidence>
<dbReference type="PROSITE" id="PS52015">
    <property type="entry name" value="TONB_CTD"/>
    <property type="match status" value="1"/>
</dbReference>
<name>A0A5J6QQX5_9GAMM</name>
<proteinExistence type="inferred from homology"/>
<feature type="compositionally biased region" description="Low complexity" evidence="10">
    <location>
        <begin position="106"/>
        <end position="120"/>
    </location>
</feature>
<keyword evidence="4" id="KW-1003">Cell membrane</keyword>
<dbReference type="GO" id="GO:0055085">
    <property type="term" value="P:transmembrane transport"/>
    <property type="evidence" value="ECO:0007669"/>
    <property type="project" value="InterPro"/>
</dbReference>
<feature type="compositionally biased region" description="Low complexity" evidence="10">
    <location>
        <begin position="82"/>
        <end position="98"/>
    </location>
</feature>
<sequence>MPRFLPSFTLVLVLHLAAGWLLHGLMDGPGLAVRAPEAMLIQLVSPEPAPVPLAGPTPVVRPLPDARPAQPVKVPGPEHRTVAASKPKPAPSRPVAKAEPAEPRSSESASASPADAVDSVPSHRELPALASTPAIRAADMEVFSREPEFLTPPKPPVYPAQARRRNQQGLVLVEVRLDAGGQLRGLRLLRSSGVESLDRSAMDAVANWRFRPETQNGLPVPSRVHIPIEFALSASR</sequence>
<evidence type="ECO:0000256" key="9">
    <source>
        <dbReference type="ARBA" id="ARBA00023136"/>
    </source>
</evidence>
<evidence type="ECO:0000256" key="1">
    <source>
        <dbReference type="ARBA" id="ARBA00004383"/>
    </source>
</evidence>
<dbReference type="NCBIfam" id="TIGR01352">
    <property type="entry name" value="tonB_Cterm"/>
    <property type="match status" value="1"/>
</dbReference>
<dbReference type="KEGG" id="plal:FXN65_23570"/>
<evidence type="ECO:0000256" key="2">
    <source>
        <dbReference type="ARBA" id="ARBA00006555"/>
    </source>
</evidence>
<feature type="domain" description="TonB C-terminal" evidence="11">
    <location>
        <begin position="143"/>
        <end position="236"/>
    </location>
</feature>
<gene>
    <name evidence="12" type="ORF">FXN65_23570</name>
</gene>
<evidence type="ECO:0000256" key="7">
    <source>
        <dbReference type="ARBA" id="ARBA00022927"/>
    </source>
</evidence>
<evidence type="ECO:0000256" key="3">
    <source>
        <dbReference type="ARBA" id="ARBA00022448"/>
    </source>
</evidence>
<evidence type="ECO:0000256" key="5">
    <source>
        <dbReference type="ARBA" id="ARBA00022519"/>
    </source>
</evidence>
<dbReference type="GO" id="GO:0015031">
    <property type="term" value="P:protein transport"/>
    <property type="evidence" value="ECO:0007669"/>
    <property type="project" value="UniProtKB-KW"/>
</dbReference>
<keyword evidence="6" id="KW-0812">Transmembrane</keyword>
<organism evidence="12 13">
    <name type="scientific">Metapseudomonas lalkuanensis</name>
    <dbReference type="NCBI Taxonomy" id="2604832"/>
    <lineage>
        <taxon>Bacteria</taxon>
        <taxon>Pseudomonadati</taxon>
        <taxon>Pseudomonadota</taxon>
        <taxon>Gammaproteobacteria</taxon>
        <taxon>Pseudomonadales</taxon>
        <taxon>Pseudomonadaceae</taxon>
        <taxon>Metapseudomonas</taxon>
    </lineage>
</organism>
<dbReference type="InterPro" id="IPR037682">
    <property type="entry name" value="TonB_C"/>
</dbReference>
<keyword evidence="13" id="KW-1185">Reference proteome</keyword>
<dbReference type="InterPro" id="IPR006260">
    <property type="entry name" value="TonB/TolA_C"/>
</dbReference>
<evidence type="ECO:0000256" key="6">
    <source>
        <dbReference type="ARBA" id="ARBA00022692"/>
    </source>
</evidence>
<evidence type="ECO:0000313" key="13">
    <source>
        <dbReference type="Proteomes" id="UP000327179"/>
    </source>
</evidence>
<dbReference type="PANTHER" id="PTHR33446:SF2">
    <property type="entry name" value="PROTEIN TONB"/>
    <property type="match status" value="1"/>
</dbReference>
<evidence type="ECO:0000256" key="8">
    <source>
        <dbReference type="ARBA" id="ARBA00022989"/>
    </source>
</evidence>
<evidence type="ECO:0000256" key="10">
    <source>
        <dbReference type="SAM" id="MobiDB-lite"/>
    </source>
</evidence>
<dbReference type="InterPro" id="IPR051045">
    <property type="entry name" value="TonB-dependent_transducer"/>
</dbReference>
<dbReference type="PANTHER" id="PTHR33446">
    <property type="entry name" value="PROTEIN TONB-RELATED"/>
    <property type="match status" value="1"/>
</dbReference>
<keyword evidence="3" id="KW-0813">Transport</keyword>
<dbReference type="Proteomes" id="UP000327179">
    <property type="component" value="Chromosome"/>
</dbReference>